<dbReference type="PANTHER" id="PTHR10926:SF0">
    <property type="entry name" value="CDC50, ISOFORM A"/>
    <property type="match status" value="1"/>
</dbReference>
<evidence type="ECO:0000313" key="9">
    <source>
        <dbReference type="EnsemblMetazoa" id="G35446.5:cds"/>
    </source>
</evidence>
<dbReference type="InterPro" id="IPR005045">
    <property type="entry name" value="CDC50/LEM3_fam"/>
</dbReference>
<feature type="transmembrane region" description="Helical" evidence="8">
    <location>
        <begin position="319"/>
        <end position="341"/>
    </location>
</feature>
<dbReference type="GO" id="GO:0005886">
    <property type="term" value="C:plasma membrane"/>
    <property type="evidence" value="ECO:0007669"/>
    <property type="project" value="TreeGrafter"/>
</dbReference>
<sequence>MAICTPGGQSDDKETSKKPKDTKFKQQKLPAWQPILTAGTVLPAFFAIGIAFIPLGIALLVTSNGVMEKVIDYTFCYDKSDTSSTCASKLESLGTNVSGHVCYCEVTFTLDEDFPKDVYMYYGLSNYYQNHRRYVRSRDDNQIHGDTVSASTLNSDCEPYRTKYISSSDSRPIAPCGAIANSLFNDSIAVEFSSSENISLIATGIAWFSDKQDKFNNPSSWNGFTNPPNWNDKYVYNLSSEANNNGYINEDLIVWMRTAALPNFRKLYRKINHVGTFAERLPKGNYKLMVDYAYPVTSFDGKKSIILTNTSWLGGKNPFLGIAYIVTGCLCVLLGVVFLVIHIKYGKNPATPIDNFDPETEASRYM</sequence>
<evidence type="ECO:0000256" key="6">
    <source>
        <dbReference type="PIRNR" id="PIRNR015840"/>
    </source>
</evidence>
<evidence type="ECO:0000256" key="7">
    <source>
        <dbReference type="SAM" id="MobiDB-lite"/>
    </source>
</evidence>
<evidence type="ECO:0000256" key="1">
    <source>
        <dbReference type="ARBA" id="ARBA00004141"/>
    </source>
</evidence>
<comment type="similarity">
    <text evidence="2 6">Belongs to the CDC50/LEM3 family.</text>
</comment>
<dbReference type="PANTHER" id="PTHR10926">
    <property type="entry name" value="CELL CYCLE CONTROL PROTEIN 50"/>
    <property type="match status" value="1"/>
</dbReference>
<name>A0A8W8N0S6_MAGGI</name>
<organism evidence="9 10">
    <name type="scientific">Magallana gigas</name>
    <name type="common">Pacific oyster</name>
    <name type="synonym">Crassostrea gigas</name>
    <dbReference type="NCBI Taxonomy" id="29159"/>
    <lineage>
        <taxon>Eukaryota</taxon>
        <taxon>Metazoa</taxon>
        <taxon>Spiralia</taxon>
        <taxon>Lophotrochozoa</taxon>
        <taxon>Mollusca</taxon>
        <taxon>Bivalvia</taxon>
        <taxon>Autobranchia</taxon>
        <taxon>Pteriomorphia</taxon>
        <taxon>Ostreida</taxon>
        <taxon>Ostreoidea</taxon>
        <taxon>Ostreidae</taxon>
        <taxon>Magallana</taxon>
    </lineage>
</organism>
<keyword evidence="10" id="KW-1185">Reference proteome</keyword>
<dbReference type="PIRSF" id="PIRSF015840">
    <property type="entry name" value="DUF284_TM_euk"/>
    <property type="match status" value="1"/>
</dbReference>
<evidence type="ECO:0008006" key="11">
    <source>
        <dbReference type="Google" id="ProtNLM"/>
    </source>
</evidence>
<evidence type="ECO:0000256" key="4">
    <source>
        <dbReference type="ARBA" id="ARBA00022989"/>
    </source>
</evidence>
<evidence type="ECO:0000313" key="10">
    <source>
        <dbReference type="Proteomes" id="UP000005408"/>
    </source>
</evidence>
<dbReference type="EnsemblMetazoa" id="G35446.5">
    <property type="protein sequence ID" value="G35446.5:cds"/>
    <property type="gene ID" value="G35446"/>
</dbReference>
<evidence type="ECO:0000256" key="5">
    <source>
        <dbReference type="ARBA" id="ARBA00023136"/>
    </source>
</evidence>
<feature type="transmembrane region" description="Helical" evidence="8">
    <location>
        <begin position="35"/>
        <end position="61"/>
    </location>
</feature>
<dbReference type="AlphaFoldDB" id="A0A8W8N0S6"/>
<dbReference type="GO" id="GO:0005794">
    <property type="term" value="C:Golgi apparatus"/>
    <property type="evidence" value="ECO:0007669"/>
    <property type="project" value="TreeGrafter"/>
</dbReference>
<keyword evidence="5 6" id="KW-0472">Membrane</keyword>
<accession>A0A8W8N0S6</accession>
<keyword evidence="4 8" id="KW-1133">Transmembrane helix</keyword>
<dbReference type="Pfam" id="PF03381">
    <property type="entry name" value="CDC50"/>
    <property type="match status" value="1"/>
</dbReference>
<keyword evidence="3 8" id="KW-0812">Transmembrane</keyword>
<protein>
    <recommendedName>
        <fullName evidence="11">Cell cycle control protein 50A</fullName>
    </recommendedName>
</protein>
<feature type="compositionally biased region" description="Basic and acidic residues" evidence="7">
    <location>
        <begin position="10"/>
        <end position="21"/>
    </location>
</feature>
<evidence type="ECO:0000256" key="8">
    <source>
        <dbReference type="SAM" id="Phobius"/>
    </source>
</evidence>
<reference evidence="9" key="1">
    <citation type="submission" date="2022-08" db="UniProtKB">
        <authorList>
            <consortium name="EnsemblMetazoa"/>
        </authorList>
    </citation>
    <scope>IDENTIFICATION</scope>
    <source>
        <strain evidence="9">05x7-T-G4-1.051#20</strain>
    </source>
</reference>
<comment type="subcellular location">
    <subcellularLocation>
        <location evidence="1">Membrane</location>
        <topology evidence="1">Multi-pass membrane protein</topology>
    </subcellularLocation>
</comment>
<proteinExistence type="inferred from homology"/>
<dbReference type="Proteomes" id="UP000005408">
    <property type="component" value="Unassembled WGS sequence"/>
</dbReference>
<evidence type="ECO:0000256" key="3">
    <source>
        <dbReference type="ARBA" id="ARBA00022692"/>
    </source>
</evidence>
<feature type="region of interest" description="Disordered" evidence="7">
    <location>
        <begin position="1"/>
        <end position="21"/>
    </location>
</feature>
<dbReference type="GO" id="GO:0005783">
    <property type="term" value="C:endoplasmic reticulum"/>
    <property type="evidence" value="ECO:0007669"/>
    <property type="project" value="TreeGrafter"/>
</dbReference>
<evidence type="ECO:0000256" key="2">
    <source>
        <dbReference type="ARBA" id="ARBA00009457"/>
    </source>
</evidence>